<feature type="compositionally biased region" description="Acidic residues" evidence="3">
    <location>
        <begin position="266"/>
        <end position="277"/>
    </location>
</feature>
<dbReference type="GO" id="GO:0044027">
    <property type="term" value="P:negative regulation of gene expression via chromosomal CpG island methylation"/>
    <property type="evidence" value="ECO:0007669"/>
    <property type="project" value="TreeGrafter"/>
</dbReference>
<dbReference type="GO" id="GO:0005634">
    <property type="term" value="C:nucleus"/>
    <property type="evidence" value="ECO:0007669"/>
    <property type="project" value="UniProtKB-SubCell"/>
</dbReference>
<organism evidence="5 6">
    <name type="scientific">Paramarasmius palmivorus</name>
    <dbReference type="NCBI Taxonomy" id="297713"/>
    <lineage>
        <taxon>Eukaryota</taxon>
        <taxon>Fungi</taxon>
        <taxon>Dikarya</taxon>
        <taxon>Basidiomycota</taxon>
        <taxon>Agaricomycotina</taxon>
        <taxon>Agaricomycetes</taxon>
        <taxon>Agaricomycetidae</taxon>
        <taxon>Agaricales</taxon>
        <taxon>Marasmiineae</taxon>
        <taxon>Marasmiaceae</taxon>
        <taxon>Paramarasmius</taxon>
    </lineage>
</organism>
<dbReference type="PANTHER" id="PTHR14140:SF27">
    <property type="entry name" value="OS04G0289800 PROTEIN"/>
    <property type="match status" value="1"/>
</dbReference>
<dbReference type="InterPro" id="IPR045134">
    <property type="entry name" value="UHRF1/2-like"/>
</dbReference>
<dbReference type="InterPro" id="IPR003105">
    <property type="entry name" value="SRA_YDG"/>
</dbReference>
<protein>
    <recommendedName>
        <fullName evidence="4">YDG domain-containing protein</fullName>
    </recommendedName>
</protein>
<dbReference type="PANTHER" id="PTHR14140">
    <property type="entry name" value="E3 UBIQUITIN-PROTEIN LIGASE UHRF-RELATED"/>
    <property type="match status" value="1"/>
</dbReference>
<evidence type="ECO:0000259" key="4">
    <source>
        <dbReference type="PROSITE" id="PS51015"/>
    </source>
</evidence>
<dbReference type="GO" id="GO:0061630">
    <property type="term" value="F:ubiquitin protein ligase activity"/>
    <property type="evidence" value="ECO:0007669"/>
    <property type="project" value="TreeGrafter"/>
</dbReference>
<comment type="subcellular location">
    <subcellularLocation>
        <location evidence="2">Nucleus</location>
    </subcellularLocation>
</comment>
<evidence type="ECO:0000256" key="1">
    <source>
        <dbReference type="ARBA" id="ARBA00023242"/>
    </source>
</evidence>
<dbReference type="Gene3D" id="2.30.280.10">
    <property type="entry name" value="SRA-YDG"/>
    <property type="match status" value="1"/>
</dbReference>
<evidence type="ECO:0000313" key="6">
    <source>
        <dbReference type="Proteomes" id="UP001383192"/>
    </source>
</evidence>
<evidence type="ECO:0000256" key="2">
    <source>
        <dbReference type="PROSITE-ProRule" id="PRU00358"/>
    </source>
</evidence>
<dbReference type="SUPFAM" id="SSF88697">
    <property type="entry name" value="PUA domain-like"/>
    <property type="match status" value="1"/>
</dbReference>
<accession>A0AAW0E142</accession>
<evidence type="ECO:0000256" key="3">
    <source>
        <dbReference type="SAM" id="MobiDB-lite"/>
    </source>
</evidence>
<keyword evidence="6" id="KW-1185">Reference proteome</keyword>
<sequence length="297" mass="32681">MLKALGLDKPFIEPKQQRQPKASKKRKAPVEEEDSDSTPPPPKASRTVASSDTGGLRRSTRNSGKVVDYKSEKIIDDPEPVSVKAGIKKKGNTGPQGGLNGRRVHDPPFVAGISGGTEGAYSVALSGGYEDDVDEGYAFTYTGSGGRDLKGTKTAPKNLRTAPQSFDQSFDDHRNRALKVIEGITSKYQPALIFRKVSSETKKPVRVIRGYKLDSRYAPYEGYRYDGLYVVEKVWMEKGLNSKGYKVCKFAFKRLPNQPPLPVKDDGDDENEDSEAEGESRAESEVEPAETKEEVDD</sequence>
<comment type="caution">
    <text evidence="5">The sequence shown here is derived from an EMBL/GenBank/DDBJ whole genome shotgun (WGS) entry which is preliminary data.</text>
</comment>
<dbReference type="AlphaFoldDB" id="A0AAW0E142"/>
<feature type="region of interest" description="Disordered" evidence="3">
    <location>
        <begin position="149"/>
        <end position="168"/>
    </location>
</feature>
<feature type="compositionally biased region" description="Basic and acidic residues" evidence="3">
    <location>
        <begin position="67"/>
        <end position="76"/>
    </location>
</feature>
<dbReference type="InterPro" id="IPR015947">
    <property type="entry name" value="PUA-like_sf"/>
</dbReference>
<feature type="compositionally biased region" description="Basic and acidic residues" evidence="3">
    <location>
        <begin position="278"/>
        <end position="297"/>
    </location>
</feature>
<reference evidence="5 6" key="1">
    <citation type="submission" date="2024-01" db="EMBL/GenBank/DDBJ databases">
        <title>A draft genome for a cacao thread blight-causing isolate of Paramarasmius palmivorus.</title>
        <authorList>
            <person name="Baruah I.K."/>
            <person name="Bukari Y."/>
            <person name="Amoako-Attah I."/>
            <person name="Meinhardt L.W."/>
            <person name="Bailey B.A."/>
            <person name="Cohen S.P."/>
        </authorList>
    </citation>
    <scope>NUCLEOTIDE SEQUENCE [LARGE SCALE GENOMIC DNA]</scope>
    <source>
        <strain evidence="5 6">GH-12</strain>
    </source>
</reference>
<dbReference type="SMART" id="SM00466">
    <property type="entry name" value="SRA"/>
    <property type="match status" value="1"/>
</dbReference>
<dbReference type="InterPro" id="IPR036987">
    <property type="entry name" value="SRA-YDG_sf"/>
</dbReference>
<dbReference type="EMBL" id="JAYKXP010000004">
    <property type="protein sequence ID" value="KAK7058943.1"/>
    <property type="molecule type" value="Genomic_DNA"/>
</dbReference>
<feature type="region of interest" description="Disordered" evidence="3">
    <location>
        <begin position="1"/>
        <end position="111"/>
    </location>
</feature>
<dbReference type="Proteomes" id="UP001383192">
    <property type="component" value="Unassembled WGS sequence"/>
</dbReference>
<name>A0AAW0E142_9AGAR</name>
<dbReference type="Pfam" id="PF02182">
    <property type="entry name" value="SAD_SRA"/>
    <property type="match status" value="1"/>
</dbReference>
<proteinExistence type="predicted"/>
<gene>
    <name evidence="5" type="ORF">VNI00_001567</name>
</gene>
<dbReference type="PROSITE" id="PS51015">
    <property type="entry name" value="YDG"/>
    <property type="match status" value="1"/>
</dbReference>
<feature type="region of interest" description="Disordered" evidence="3">
    <location>
        <begin position="255"/>
        <end position="297"/>
    </location>
</feature>
<evidence type="ECO:0000313" key="5">
    <source>
        <dbReference type="EMBL" id="KAK7058943.1"/>
    </source>
</evidence>
<keyword evidence="1 2" id="KW-0539">Nucleus</keyword>
<dbReference type="GO" id="GO:0016567">
    <property type="term" value="P:protein ubiquitination"/>
    <property type="evidence" value="ECO:0007669"/>
    <property type="project" value="TreeGrafter"/>
</dbReference>
<feature type="domain" description="YDG" evidence="4">
    <location>
        <begin position="82"/>
        <end position="254"/>
    </location>
</feature>